<dbReference type="Proteomes" id="UP001303045">
    <property type="component" value="Segment"/>
</dbReference>
<protein>
    <submittedName>
        <fullName evidence="1">Uncharacterized protein</fullName>
    </submittedName>
</protein>
<evidence type="ECO:0000313" key="1">
    <source>
        <dbReference type="EMBL" id="WNO27367.1"/>
    </source>
</evidence>
<evidence type="ECO:0000313" key="2">
    <source>
        <dbReference type="Proteomes" id="UP001303045"/>
    </source>
</evidence>
<name>A0AA96KMP9_9CAUD</name>
<proteinExistence type="predicted"/>
<gene>
    <name evidence="1" type="primary">65</name>
    <name evidence="1" type="ORF">SEA_KWEKEL_65</name>
</gene>
<sequence>MMGGEPWQPWTTGPFPAVVDPKYDRLTHWAKLQQSATWEIPEDLFDPRSWFDLFASPNVTLYGADWEPINPLDPVPAYRGPTTPVGAIRPYSGPQYRPSPPWTIATIRALMDYDRVYLAPRQHGVRTRGSVAFGGRRPAWIADTAAAIAEHAAGRDQRSNWARRYGTATITDLESWVWTHRVLDAARYLQ</sequence>
<accession>A0AA96KMP9</accession>
<keyword evidence="2" id="KW-1185">Reference proteome</keyword>
<reference evidence="1 2" key="1">
    <citation type="submission" date="2023-08" db="EMBL/GenBank/DDBJ databases">
        <authorList>
            <person name="Wingfield L.M."/>
            <person name="White W.R."/>
            <person name="West C.J."/>
            <person name="Wendt R.N."/>
            <person name="Turner G.C."/>
            <person name="Treadway A.R."/>
            <person name="Swint M.R."/>
            <person name="Swindle R.E."/>
            <person name="Steinfeldt B."/>
            <person name="Smith E.H."/>
            <person name="Sexton S.H."/>
            <person name="Sanford B.N."/>
            <person name="Mott M.G."/>
            <person name="Malone J.B."/>
            <person name="Lynch A.J."/>
            <person name="Lawson L.W."/>
            <person name="Kyzer E.F."/>
            <person name="Knight E.S."/>
            <person name="Jeffus L.A."/>
            <person name="Garrison L.D."/>
            <person name="Edds J.T."/>
            <person name="Dumas P.M."/>
            <person name="Dresser A.M."/>
            <person name="Craft C.S."/>
            <person name="Cole C.E."/>
            <person name="Reyna N.S."/>
            <person name="Plymale R.C."/>
            <person name="Russell D.A."/>
            <person name="Jacobs-Sera D."/>
            <person name="Hatfull G.F."/>
        </authorList>
    </citation>
    <scope>NUCLEOTIDE SEQUENCE [LARGE SCALE GENOMIC DNA]</scope>
</reference>
<dbReference type="EMBL" id="OR521074">
    <property type="protein sequence ID" value="WNO27367.1"/>
    <property type="molecule type" value="Genomic_DNA"/>
</dbReference>
<organism evidence="1 2">
    <name type="scientific">Gordonia phage Kwekel</name>
    <dbReference type="NCBI Taxonomy" id="3077820"/>
    <lineage>
        <taxon>Viruses</taxon>
        <taxon>Duplodnaviria</taxon>
        <taxon>Heunggongvirae</taxon>
        <taxon>Uroviricota</taxon>
        <taxon>Caudoviricetes</taxon>
        <taxon>Stackebrandtviridae</taxon>
        <taxon>Schenleyvirinae</taxon>
        <taxon>Dexdertvirus</taxon>
        <taxon>Dexdertvirus kwekel</taxon>
    </lineage>
</organism>